<dbReference type="EMBL" id="RJTL01000002">
    <property type="protein sequence ID" value="RNM10806.1"/>
    <property type="molecule type" value="Genomic_DNA"/>
</dbReference>
<dbReference type="GO" id="GO:0003677">
    <property type="term" value="F:DNA binding"/>
    <property type="evidence" value="ECO:0007669"/>
    <property type="project" value="UniProtKB-KW"/>
</dbReference>
<dbReference type="Proteomes" id="UP000271222">
    <property type="component" value="Unassembled WGS sequence"/>
</dbReference>
<comment type="caution">
    <text evidence="2">The sequence shown here is derived from an EMBL/GenBank/DDBJ whole genome shotgun (WGS) entry which is preliminary data.</text>
</comment>
<feature type="region of interest" description="Disordered" evidence="1">
    <location>
        <begin position="36"/>
        <end position="69"/>
    </location>
</feature>
<dbReference type="RefSeq" id="WP_071895454.1">
    <property type="nucleotide sequence ID" value="NZ_AP029006.1"/>
</dbReference>
<reference evidence="2 3" key="1">
    <citation type="submission" date="2018-10" db="EMBL/GenBank/DDBJ databases">
        <title>Draft Genome Sequence of Ralstonia pseudosolanacearum (R. solanacearum phylotype I) Strain Tg03 Isolated from Luffa cylindrica in China.</title>
        <authorList>
            <person name="Yuan G.-Q."/>
            <person name="Li Q.-Q."/>
            <person name="Zhang Y.-W."/>
        </authorList>
    </citation>
    <scope>NUCLEOTIDE SEQUENCE [LARGE SCALE GENOMIC DNA]</scope>
    <source>
        <strain evidence="2 3">Tg03</strain>
    </source>
</reference>
<evidence type="ECO:0000313" key="2">
    <source>
        <dbReference type="EMBL" id="RNM10806.1"/>
    </source>
</evidence>
<sequence>MQDIRCGACHRKLGAGEYVRLAIKCPRCGTMNVLRAERPAPESRRASYSGDPTHEHERSRCRAAQPPAP</sequence>
<dbReference type="AlphaFoldDB" id="A0A454TYJ8"/>
<accession>A0A454TYJ8</accession>
<organism evidence="2 3">
    <name type="scientific">Ralstonia pseudosolanacearum</name>
    <dbReference type="NCBI Taxonomy" id="1310165"/>
    <lineage>
        <taxon>Bacteria</taxon>
        <taxon>Pseudomonadati</taxon>
        <taxon>Pseudomonadota</taxon>
        <taxon>Betaproteobacteria</taxon>
        <taxon>Burkholderiales</taxon>
        <taxon>Burkholderiaceae</taxon>
        <taxon>Ralstonia</taxon>
        <taxon>Ralstonia solanacearum species complex</taxon>
    </lineage>
</organism>
<gene>
    <name evidence="2" type="ORF">EGA29_01460</name>
</gene>
<evidence type="ECO:0000256" key="1">
    <source>
        <dbReference type="SAM" id="MobiDB-lite"/>
    </source>
</evidence>
<feature type="compositionally biased region" description="Basic and acidic residues" evidence="1">
    <location>
        <begin position="36"/>
        <end position="45"/>
    </location>
</feature>
<evidence type="ECO:0000313" key="3">
    <source>
        <dbReference type="Proteomes" id="UP000271222"/>
    </source>
</evidence>
<dbReference type="Pfam" id="PF10122">
    <property type="entry name" value="Zn_ribbon_Com"/>
    <property type="match status" value="1"/>
</dbReference>
<name>A0A454TYJ8_9RALS</name>
<proteinExistence type="predicted"/>
<dbReference type="InterPro" id="IPR019294">
    <property type="entry name" value="Translation_reg_Com"/>
</dbReference>
<dbReference type="OrthoDB" id="5460091at2"/>
<protein>
    <submittedName>
        <fullName evidence="2">Com family DNA-binding transcriptional regulator</fullName>
    </submittedName>
</protein>
<keyword evidence="2" id="KW-0238">DNA-binding</keyword>